<comment type="function">
    <text evidence="10 11">The central subunit of the protein translocation channel SecYEG. Consists of two halves formed by TMs 1-5 and 6-10. These two domains form a lateral gate at the front which open onto the bilayer between TMs 2 and 7, and are clamped together by SecE at the back. The channel is closed by both a pore ring composed of hydrophobic SecY resides and a short helix (helix 2A) on the extracellular side of the membrane which forms a plug. The plug probably moves laterally to allow the channel to open. The ring and the pore may move independently.</text>
</comment>
<dbReference type="InterPro" id="IPR023201">
    <property type="entry name" value="SecY_dom_sf"/>
</dbReference>
<dbReference type="Proteomes" id="UP000190229">
    <property type="component" value="Unassembled WGS sequence"/>
</dbReference>
<evidence type="ECO:0000256" key="7">
    <source>
        <dbReference type="ARBA" id="ARBA00023010"/>
    </source>
</evidence>
<dbReference type="PRINTS" id="PR00303">
    <property type="entry name" value="SECYTRNLCASE"/>
</dbReference>
<evidence type="ECO:0000256" key="4">
    <source>
        <dbReference type="ARBA" id="ARBA00022692"/>
    </source>
</evidence>
<evidence type="ECO:0000313" key="16">
    <source>
        <dbReference type="Proteomes" id="UP000077421"/>
    </source>
</evidence>
<evidence type="ECO:0000256" key="12">
    <source>
        <dbReference type="RuleBase" id="RU003484"/>
    </source>
</evidence>
<dbReference type="Proteomes" id="UP000077421">
    <property type="component" value="Unassembled WGS sequence"/>
</dbReference>
<dbReference type="GO" id="GO:0006605">
    <property type="term" value="P:protein targeting"/>
    <property type="evidence" value="ECO:0007669"/>
    <property type="project" value="UniProtKB-UniRule"/>
</dbReference>
<evidence type="ECO:0000256" key="13">
    <source>
        <dbReference type="RuleBase" id="RU004349"/>
    </source>
</evidence>
<dbReference type="FunFam" id="1.10.3370.10:FF:000001">
    <property type="entry name" value="Preprotein translocase subunit SecY"/>
    <property type="match status" value="1"/>
</dbReference>
<dbReference type="NCBIfam" id="TIGR00967">
    <property type="entry name" value="3a0501s007"/>
    <property type="match status" value="1"/>
</dbReference>
<keyword evidence="8 10" id="KW-0472">Membrane</keyword>
<keyword evidence="17" id="KW-1185">Reference proteome</keyword>
<evidence type="ECO:0000256" key="10">
    <source>
        <dbReference type="HAMAP-Rule" id="MF_01465"/>
    </source>
</evidence>
<keyword evidence="3 10" id="KW-0813">Transport</keyword>
<evidence type="ECO:0000313" key="15">
    <source>
        <dbReference type="EMBL" id="OPG17036.1"/>
    </source>
</evidence>
<dbReference type="PIRSF" id="PIRSF004557">
    <property type="entry name" value="SecY"/>
    <property type="match status" value="1"/>
</dbReference>
<evidence type="ECO:0000256" key="5">
    <source>
        <dbReference type="ARBA" id="ARBA00022927"/>
    </source>
</evidence>
<dbReference type="PANTHER" id="PTHR10906">
    <property type="entry name" value="SECY/SEC61-ALPHA FAMILY MEMBER"/>
    <property type="match status" value="1"/>
</dbReference>
<feature type="transmembrane region" description="Helical" evidence="10">
    <location>
        <begin position="179"/>
        <end position="199"/>
    </location>
</feature>
<feature type="transmembrane region" description="Helical" evidence="10">
    <location>
        <begin position="211"/>
        <end position="235"/>
    </location>
</feature>
<dbReference type="RefSeq" id="WP_067561611.1">
    <property type="nucleotide sequence ID" value="NZ_LSUQ01000006.1"/>
</dbReference>
<dbReference type="HAMAP" id="MF_01465">
    <property type="entry name" value="SecY"/>
    <property type="match status" value="1"/>
</dbReference>
<evidence type="ECO:0000256" key="6">
    <source>
        <dbReference type="ARBA" id="ARBA00022989"/>
    </source>
</evidence>
<comment type="subunit">
    <text evidence="10">Component of the Sec protein translocase complex. Heterotrimer consisting of SecY, SecE and SecG subunits. The heterotrimers can form oligomers, although 1 heterotrimer is thought to be able to translocate proteins. Interacts with the ribosome. Interacts with SecDF, and other proteins may be involved. Interacts with SecA.</text>
</comment>
<evidence type="ECO:0000313" key="17">
    <source>
        <dbReference type="Proteomes" id="UP000190229"/>
    </source>
</evidence>
<evidence type="ECO:0000256" key="2">
    <source>
        <dbReference type="ARBA" id="ARBA00005751"/>
    </source>
</evidence>
<gene>
    <name evidence="10" type="primary">secY</name>
    <name evidence="14" type="ORF">AYW79_03435</name>
    <name evidence="15" type="ORF">B2M26_03805</name>
</gene>
<sequence>MASTLAGVFRAKDLRKRILFTLMILAVYRIGVIIPVPGVNATMLQSLASKSAVIGLLNTFSGGALNRFSIFTMNIYPYVTASIIVQLLSQGVIQRWDDWSKEGETGRAKLTQWTRFLTVGLGIVQAVALTFSFSRQLGAGFIVDPSIWTYALIAITMTAGTVFMMWLGEQITDKGIGNGISVIILLSILSRVETVIPLLYANWFQAHPGQIFLNVLKVVILLAVVLLMTVFIVFVQQGVRRIAIQYAKRQVGSTVYGGQSAHIPIKVNAAGVIPVIFATSLLFLPAIIGGFIQGSPVGQWLVNFFSPTNWIFDVLEFALIVGFTFFYTLVQMNPQQMAENLQKNAGSIPGIRPGKATEDYITRLLNRLSLIGGLFLAVVSILPLAFMSIGGMSQINSYYSGTSFLIVITVALDTMRQLEGQILQRSYRGFIR</sequence>
<evidence type="ECO:0000256" key="8">
    <source>
        <dbReference type="ARBA" id="ARBA00023136"/>
    </source>
</evidence>
<comment type="caution">
    <text evidence="15">The sequence shown here is derived from an EMBL/GenBank/DDBJ whole genome shotgun (WGS) entry which is preliminary data.</text>
</comment>
<dbReference type="Pfam" id="PF00344">
    <property type="entry name" value="SecY"/>
    <property type="match status" value="1"/>
</dbReference>
<feature type="transmembrane region" description="Helical" evidence="10">
    <location>
        <begin position="147"/>
        <end position="167"/>
    </location>
</feature>
<dbReference type="AlphaFoldDB" id="A0A162SBE1"/>
<comment type="similarity">
    <text evidence="2 10 13">Belongs to the SecY/SEC61-alpha family.</text>
</comment>
<dbReference type="EMBL" id="MWPS01000009">
    <property type="protein sequence ID" value="OPG17036.1"/>
    <property type="molecule type" value="Genomic_DNA"/>
</dbReference>
<keyword evidence="5 10" id="KW-0653">Protein transport</keyword>
<dbReference type="EMBL" id="LSUQ01000006">
    <property type="protein sequence ID" value="OAG94820.1"/>
    <property type="molecule type" value="Genomic_DNA"/>
</dbReference>
<dbReference type="InterPro" id="IPR026593">
    <property type="entry name" value="SecY"/>
</dbReference>
<feature type="transmembrane region" description="Helical" evidence="10">
    <location>
        <begin position="18"/>
        <end position="36"/>
    </location>
</feature>
<keyword evidence="7 10" id="KW-0811">Translocation</keyword>
<proteinExistence type="inferred from homology"/>
<evidence type="ECO:0000256" key="9">
    <source>
        <dbReference type="ARBA" id="ARBA00039733"/>
    </source>
</evidence>
<feature type="transmembrane region" description="Helical" evidence="10">
    <location>
        <begin position="75"/>
        <end position="93"/>
    </location>
</feature>
<keyword evidence="10" id="KW-1003">Cell membrane</keyword>
<feature type="transmembrane region" description="Helical" evidence="10">
    <location>
        <begin position="113"/>
        <end position="135"/>
    </location>
</feature>
<dbReference type="InterPro" id="IPR002208">
    <property type="entry name" value="SecY/SEC61-alpha"/>
</dbReference>
<accession>A0A162SBE1</accession>
<dbReference type="Gene3D" id="1.10.3370.10">
    <property type="entry name" value="SecY subunit domain"/>
    <property type="match status" value="1"/>
</dbReference>
<name>A0A162SBE1_9BACL</name>
<evidence type="ECO:0000256" key="3">
    <source>
        <dbReference type="ARBA" id="ARBA00022448"/>
    </source>
</evidence>
<feature type="transmembrane region" description="Helical" evidence="10">
    <location>
        <begin position="269"/>
        <end position="290"/>
    </location>
</feature>
<dbReference type="STRING" id="1765683.B2M26_03805"/>
<reference evidence="14 16" key="1">
    <citation type="submission" date="2016-02" db="EMBL/GenBank/DDBJ databases">
        <title>Draft genome sequence of Acidibacillus ferrooxidans SLC66.</title>
        <authorList>
            <person name="Oliveira G."/>
            <person name="Nancucheo I."/>
            <person name="Dall'Agnol H."/>
            <person name="Johnson B."/>
            <person name="Oliveira R."/>
            <person name="Nunes G.L."/>
            <person name="Tzotzos G."/>
            <person name="Orellana S.C."/>
            <person name="Salim A.C."/>
            <person name="Araujo F.M."/>
        </authorList>
    </citation>
    <scope>NUCLEOTIDE SEQUENCE [LARGE SCALE GENOMIC DNA]</scope>
    <source>
        <strain evidence="14 16">SLC66</strain>
    </source>
</reference>
<evidence type="ECO:0000256" key="11">
    <source>
        <dbReference type="RuleBase" id="RU000537"/>
    </source>
</evidence>
<reference evidence="15 17" key="2">
    <citation type="submission" date="2017-02" db="EMBL/GenBank/DDBJ databases">
        <title>Draft genome of Acidibacillus ferrooxidans Huett2.</title>
        <authorList>
            <person name="Schopf S."/>
        </authorList>
    </citation>
    <scope>NUCLEOTIDE SEQUENCE [LARGE SCALE GENOMIC DNA]</scope>
    <source>
        <strain evidence="15 17">Huett2</strain>
    </source>
</reference>
<organism evidence="15 17">
    <name type="scientific">Ferroacidibacillus organovorans</name>
    <dbReference type="NCBI Taxonomy" id="1765683"/>
    <lineage>
        <taxon>Bacteria</taxon>
        <taxon>Bacillati</taxon>
        <taxon>Bacillota</taxon>
        <taxon>Bacilli</taxon>
        <taxon>Bacillales</taxon>
        <taxon>Alicyclobacillaceae</taxon>
        <taxon>Ferroacidibacillus</taxon>
    </lineage>
</organism>
<feature type="transmembrane region" description="Helical" evidence="10">
    <location>
        <begin position="310"/>
        <end position="330"/>
    </location>
</feature>
<feature type="transmembrane region" description="Helical" evidence="10">
    <location>
        <begin position="370"/>
        <end position="392"/>
    </location>
</feature>
<dbReference type="InterPro" id="IPR030659">
    <property type="entry name" value="SecY_CS"/>
</dbReference>
<dbReference type="GO" id="GO:0005886">
    <property type="term" value="C:plasma membrane"/>
    <property type="evidence" value="ECO:0007669"/>
    <property type="project" value="UniProtKB-SubCell"/>
</dbReference>
<evidence type="ECO:0000256" key="1">
    <source>
        <dbReference type="ARBA" id="ARBA00004141"/>
    </source>
</evidence>
<dbReference type="SUPFAM" id="SSF103491">
    <property type="entry name" value="Preprotein translocase SecY subunit"/>
    <property type="match status" value="1"/>
</dbReference>
<dbReference type="GO" id="GO:0043952">
    <property type="term" value="P:protein transport by the Sec complex"/>
    <property type="evidence" value="ECO:0007669"/>
    <property type="project" value="UniProtKB-UniRule"/>
</dbReference>
<comment type="subcellular location">
    <subcellularLocation>
        <location evidence="10">Cell membrane</location>
        <topology evidence="10">Multi-pass membrane protein</topology>
    </subcellularLocation>
    <subcellularLocation>
        <location evidence="1 12">Membrane</location>
        <topology evidence="1 12">Multi-pass membrane protein</topology>
    </subcellularLocation>
</comment>
<protein>
    <recommendedName>
        <fullName evidence="9 10">Protein translocase subunit SecY</fullName>
    </recommendedName>
</protein>
<keyword evidence="6 10" id="KW-1133">Transmembrane helix</keyword>
<dbReference type="PROSITE" id="PS00756">
    <property type="entry name" value="SECY_2"/>
    <property type="match status" value="1"/>
</dbReference>
<evidence type="ECO:0000313" key="14">
    <source>
        <dbReference type="EMBL" id="OAG94820.1"/>
    </source>
</evidence>
<keyword evidence="4 10" id="KW-0812">Transmembrane</keyword>
<dbReference type="GO" id="GO:0065002">
    <property type="term" value="P:intracellular protein transmembrane transport"/>
    <property type="evidence" value="ECO:0007669"/>
    <property type="project" value="UniProtKB-UniRule"/>
</dbReference>
<dbReference type="PROSITE" id="PS00755">
    <property type="entry name" value="SECY_1"/>
    <property type="match status" value="1"/>
</dbReference>
<dbReference type="OrthoDB" id="9809248at2"/>
<feature type="transmembrane region" description="Helical" evidence="10">
    <location>
        <begin position="398"/>
        <end position="415"/>
    </location>
</feature>